<dbReference type="PROSITE" id="PS51257">
    <property type="entry name" value="PROKAR_LIPOPROTEIN"/>
    <property type="match status" value="1"/>
</dbReference>
<proteinExistence type="predicted"/>
<evidence type="ECO:0008006" key="3">
    <source>
        <dbReference type="Google" id="ProtNLM"/>
    </source>
</evidence>
<reference evidence="1" key="1">
    <citation type="submission" date="2022-09" db="EMBL/GenBank/DDBJ databases">
        <title>Aureispira anguillicida sp. nov., isolated from Leptocephalus of Japanese eel Anguilla japonica.</title>
        <authorList>
            <person name="Yuasa K."/>
            <person name="Mekata T."/>
            <person name="Ikunari K."/>
        </authorList>
    </citation>
    <scope>NUCLEOTIDE SEQUENCE</scope>
    <source>
        <strain evidence="1">EL160426</strain>
    </source>
</reference>
<dbReference type="EMBL" id="AP026867">
    <property type="protein sequence ID" value="BDS12222.1"/>
    <property type="molecule type" value="Genomic_DNA"/>
</dbReference>
<sequence length="229" mass="25879">MRLKIFCFFILSIFACSKVNQWKQPTKICFSIDLLDATILDGKLTFDEGYLMVESFKFDGKRTEGADVYFTKHYTDEFTAPLGIERLDELSFDVPQGIYQSIDVELVSKSSHTPNLVINGTFKNKMGLLYPVRFELAKTEVLHITGEDLMGNDKEVDLAKITKTKATILLDPAQWFSSIQGASLEQAEKSPVGGQSTILITKTINQQLYEEVVAKLEREEQKAVFVKQS</sequence>
<dbReference type="AlphaFoldDB" id="A0A916DTZ1"/>
<evidence type="ECO:0000313" key="1">
    <source>
        <dbReference type="EMBL" id="BDS12222.1"/>
    </source>
</evidence>
<organism evidence="1 2">
    <name type="scientific">Aureispira anguillae</name>
    <dbReference type="NCBI Taxonomy" id="2864201"/>
    <lineage>
        <taxon>Bacteria</taxon>
        <taxon>Pseudomonadati</taxon>
        <taxon>Bacteroidota</taxon>
        <taxon>Saprospiria</taxon>
        <taxon>Saprospirales</taxon>
        <taxon>Saprospiraceae</taxon>
        <taxon>Aureispira</taxon>
    </lineage>
</organism>
<dbReference type="Proteomes" id="UP001060919">
    <property type="component" value="Chromosome"/>
</dbReference>
<keyword evidence="2" id="KW-1185">Reference proteome</keyword>
<name>A0A916DTZ1_9BACT</name>
<dbReference type="RefSeq" id="WP_264793324.1">
    <property type="nucleotide sequence ID" value="NZ_AP026867.1"/>
</dbReference>
<dbReference type="KEGG" id="aup:AsAng_0029410"/>
<protein>
    <recommendedName>
        <fullName evidence="3">Lipoprotein</fullName>
    </recommendedName>
</protein>
<evidence type="ECO:0000313" key="2">
    <source>
        <dbReference type="Proteomes" id="UP001060919"/>
    </source>
</evidence>
<gene>
    <name evidence="1" type="ORF">AsAng_0029410</name>
</gene>
<accession>A0A916DTZ1</accession>